<keyword evidence="2" id="KW-1185">Reference proteome</keyword>
<evidence type="ECO:0000313" key="2">
    <source>
        <dbReference type="Proteomes" id="UP001183817"/>
    </source>
</evidence>
<dbReference type="Gene3D" id="3.40.630.30">
    <property type="match status" value="1"/>
</dbReference>
<reference evidence="1 2" key="1">
    <citation type="submission" date="2023-07" db="EMBL/GenBank/DDBJ databases">
        <title>Sequencing the genomes of 1000 actinobacteria strains.</title>
        <authorList>
            <person name="Klenk H.-P."/>
        </authorList>
    </citation>
    <scope>NUCLEOTIDE SEQUENCE [LARGE SCALE GENOMIC DNA]</scope>
    <source>
        <strain evidence="1 2">DSM 20167</strain>
    </source>
</reference>
<protein>
    <submittedName>
        <fullName evidence="1">RimJ/RimL family protein N-acetyltransferase</fullName>
    </submittedName>
</protein>
<gene>
    <name evidence="1" type="ORF">J2S64_000224</name>
</gene>
<comment type="caution">
    <text evidence="1">The sequence shown here is derived from an EMBL/GenBank/DDBJ whole genome shotgun (WGS) entry which is preliminary data.</text>
</comment>
<dbReference type="InterPro" id="IPR016181">
    <property type="entry name" value="Acyl_CoA_acyltransferase"/>
</dbReference>
<organism evidence="1 2">
    <name type="scientific">Paeniglutamicibacter sulfureus</name>
    <dbReference type="NCBI Taxonomy" id="43666"/>
    <lineage>
        <taxon>Bacteria</taxon>
        <taxon>Bacillati</taxon>
        <taxon>Actinomycetota</taxon>
        <taxon>Actinomycetes</taxon>
        <taxon>Micrococcales</taxon>
        <taxon>Micrococcaceae</taxon>
        <taxon>Paeniglutamicibacter</taxon>
    </lineage>
</organism>
<sequence>MRIESASKMHLLQRACEELGCIEVEFRAHWHNHQSRRAIERLGAKQDGILRNHTIFENGTVPDTVVFSIIEAAWPAVKFGLAEGLSDYQSWSP</sequence>
<proteinExistence type="predicted"/>
<accession>A0ABU2BFK6</accession>
<evidence type="ECO:0000313" key="1">
    <source>
        <dbReference type="EMBL" id="MDR7356533.1"/>
    </source>
</evidence>
<dbReference type="RefSeq" id="WP_377700386.1">
    <property type="nucleotide sequence ID" value="NZ_JBHMBD010000029.1"/>
</dbReference>
<dbReference type="Proteomes" id="UP001183817">
    <property type="component" value="Unassembled WGS sequence"/>
</dbReference>
<dbReference type="PANTHER" id="PTHR43610">
    <property type="entry name" value="BLL6696 PROTEIN"/>
    <property type="match status" value="1"/>
</dbReference>
<dbReference type="SUPFAM" id="SSF55729">
    <property type="entry name" value="Acyl-CoA N-acyltransferases (Nat)"/>
    <property type="match status" value="1"/>
</dbReference>
<dbReference type="PANTHER" id="PTHR43610:SF1">
    <property type="entry name" value="N-ACETYLTRANSFERASE DOMAIN-CONTAINING PROTEIN"/>
    <property type="match status" value="1"/>
</dbReference>
<name>A0ABU2BFK6_9MICC</name>
<dbReference type="EMBL" id="JAVDYI010000001">
    <property type="protein sequence ID" value="MDR7356533.1"/>
    <property type="molecule type" value="Genomic_DNA"/>
</dbReference>